<reference evidence="3" key="1">
    <citation type="journal article" date="2018" name="Front. Microbiol.">
        <title>Genome-Based Analysis Reveals the Taxonomy and Diversity of the Family Idiomarinaceae.</title>
        <authorList>
            <person name="Liu Y."/>
            <person name="Lai Q."/>
            <person name="Shao Z."/>
        </authorList>
    </citation>
    <scope>NUCLEOTIDE SEQUENCE [LARGE SCALE GENOMIC DNA]</scope>
    <source>
        <strain evidence="3">c121</strain>
    </source>
</reference>
<dbReference type="GO" id="GO:0015562">
    <property type="term" value="F:efflux transmembrane transporter activity"/>
    <property type="evidence" value="ECO:0007669"/>
    <property type="project" value="InterPro"/>
</dbReference>
<organism evidence="2 3">
    <name type="scientific">Pseudidiomarina sediminum</name>
    <dbReference type="NCBI Taxonomy" id="431675"/>
    <lineage>
        <taxon>Bacteria</taxon>
        <taxon>Pseudomonadati</taxon>
        <taxon>Pseudomonadota</taxon>
        <taxon>Gammaproteobacteria</taxon>
        <taxon>Alteromonadales</taxon>
        <taxon>Idiomarinaceae</taxon>
        <taxon>Pseudidiomarina</taxon>
    </lineage>
</organism>
<dbReference type="STRING" id="1122124.GCA_000423165_01479"/>
<dbReference type="EMBL" id="PIQE01000002">
    <property type="protein sequence ID" value="RUO72551.1"/>
    <property type="molecule type" value="Genomic_DNA"/>
</dbReference>
<evidence type="ECO:0000256" key="1">
    <source>
        <dbReference type="SAM" id="SignalP"/>
    </source>
</evidence>
<gene>
    <name evidence="2" type="ORF">CWI80_08345</name>
</gene>
<name>A0A432Z3V2_9GAMM</name>
<proteinExistence type="predicted"/>
<dbReference type="AlphaFoldDB" id="A0A432Z3V2"/>
<protein>
    <submittedName>
        <fullName evidence="2">TolC family protein</fullName>
    </submittedName>
</protein>
<dbReference type="SUPFAM" id="SSF56954">
    <property type="entry name" value="Outer membrane efflux proteins (OEP)"/>
    <property type="match status" value="1"/>
</dbReference>
<keyword evidence="3" id="KW-1185">Reference proteome</keyword>
<evidence type="ECO:0000313" key="2">
    <source>
        <dbReference type="EMBL" id="RUO72551.1"/>
    </source>
</evidence>
<evidence type="ECO:0000313" key="3">
    <source>
        <dbReference type="Proteomes" id="UP000287022"/>
    </source>
</evidence>
<dbReference type="Gene3D" id="1.20.1600.10">
    <property type="entry name" value="Outer membrane efflux proteins (OEP)"/>
    <property type="match status" value="1"/>
</dbReference>
<dbReference type="Proteomes" id="UP000287022">
    <property type="component" value="Unassembled WGS sequence"/>
</dbReference>
<feature type="chain" id="PRO_5019152987" evidence="1">
    <location>
        <begin position="28"/>
        <end position="419"/>
    </location>
</feature>
<comment type="caution">
    <text evidence="2">The sequence shown here is derived from an EMBL/GenBank/DDBJ whole genome shotgun (WGS) entry which is preliminary data.</text>
</comment>
<feature type="signal peptide" evidence="1">
    <location>
        <begin position="1"/>
        <end position="27"/>
    </location>
</feature>
<sequence>MFFSNCRRSVSALLFATGLTGVTPTLAAAPLADWQAQLYQHPKVQAAQQQAEALLWQSQQQQRGLYNPELSTSVEREGQHTNYSIGVQQTFDWSAQHDVRAEQASLLQQLAQAQYLTAVSQHAHSVLSRGLDWQRAQQRYQLLTQQQAFIQQAMQLAEQRFKAGDLGELDLQLTLLNLNQQRQVTAQAFQQLQYAQAELLSQLGQSTLDKWRLPEVFFTFNPSMLAREQHWQQHPQLSVSRLQWQLLRSDSDWQRTQTRVNPTFAIEAGESGDETVLGLSMSVPLLLTNDFSDSVKAATQSANAAEQALLAEQQQWRHRVASQLTSAQFVQRQWQQWQTTAAASQQRSRELIEQAWRANELSTSNYLTAMQQWLESQLAGAELNHAQRQAILDWQYSSGQLTERLTPPALRGPTNATKR</sequence>
<dbReference type="RefSeq" id="WP_051206855.1">
    <property type="nucleotide sequence ID" value="NZ_PIQE01000002.1"/>
</dbReference>
<accession>A0A432Z3V2</accession>
<keyword evidence="1" id="KW-0732">Signal</keyword>